<dbReference type="GO" id="GO:0015628">
    <property type="term" value="P:protein secretion by the type II secretion system"/>
    <property type="evidence" value="ECO:0007669"/>
    <property type="project" value="TreeGrafter"/>
</dbReference>
<dbReference type="PANTHER" id="PTHR21180">
    <property type="entry name" value="ENDONUCLEASE/EXONUCLEASE/PHOSPHATASE FAMILY DOMAIN-CONTAINING PROTEIN 1"/>
    <property type="match status" value="1"/>
</dbReference>
<organism evidence="4 5">
    <name type="scientific">Candidatus Desulfosporosinus infrequens</name>
    <dbReference type="NCBI Taxonomy" id="2043169"/>
    <lineage>
        <taxon>Bacteria</taxon>
        <taxon>Bacillati</taxon>
        <taxon>Bacillota</taxon>
        <taxon>Clostridia</taxon>
        <taxon>Eubacteriales</taxon>
        <taxon>Desulfitobacteriaceae</taxon>
        <taxon>Desulfosporosinus</taxon>
    </lineage>
</organism>
<dbReference type="InterPro" id="IPR010994">
    <property type="entry name" value="RuvA_2-like"/>
</dbReference>
<dbReference type="InterPro" id="IPR004509">
    <property type="entry name" value="Competence_ComEA_HhH"/>
</dbReference>
<dbReference type="NCBIfam" id="TIGR00426">
    <property type="entry name" value="competence protein ComEA helix-hairpin-helix repeat region"/>
    <property type="match status" value="1"/>
</dbReference>
<dbReference type="InterPro" id="IPR019554">
    <property type="entry name" value="Soluble_ligand-bd"/>
</dbReference>
<proteinExistence type="predicted"/>
<dbReference type="SUPFAM" id="SSF47781">
    <property type="entry name" value="RuvA domain 2-like"/>
    <property type="match status" value="1"/>
</dbReference>
<dbReference type="OrthoDB" id="9790239at2"/>
<sequence>MERKLRYVWWFVLIGLVIFAIWKLFLPHGSNAYLQKTVSSREIVVYVAGAVEKPGLVHLAADARLDDALKQVCPLPEANLESMNPAEKLKDGQKVSVPFKSSPLSPESAVVGNPTNAVSSNPGNNGSSLNGAGAGSGSMGSGSVNNGSVSSASVGGKININSAGVAELDKLSGVGPTLAQRIFQYRTEHGPFARPEDLENVSGIGAKLFEKMASQVTVSP</sequence>
<dbReference type="Pfam" id="PF12836">
    <property type="entry name" value="HHH_3"/>
    <property type="match status" value="1"/>
</dbReference>
<accession>A0A2U3K4N3</accession>
<feature type="transmembrane region" description="Helical" evidence="2">
    <location>
        <begin position="7"/>
        <end position="26"/>
    </location>
</feature>
<evidence type="ECO:0000256" key="1">
    <source>
        <dbReference type="SAM" id="MobiDB-lite"/>
    </source>
</evidence>
<evidence type="ECO:0000313" key="4">
    <source>
        <dbReference type="EMBL" id="SPF34644.1"/>
    </source>
</evidence>
<gene>
    <name evidence="4" type="ORF">SBF1_1390007</name>
</gene>
<feature type="domain" description="Helix-hairpin-helix DNA-binding motif class 1" evidence="3">
    <location>
        <begin position="196"/>
        <end position="215"/>
    </location>
</feature>
<dbReference type="GO" id="GO:0003677">
    <property type="term" value="F:DNA binding"/>
    <property type="evidence" value="ECO:0007669"/>
    <property type="project" value="InterPro"/>
</dbReference>
<dbReference type="Pfam" id="PF10531">
    <property type="entry name" value="SLBB"/>
    <property type="match status" value="1"/>
</dbReference>
<evidence type="ECO:0000259" key="3">
    <source>
        <dbReference type="SMART" id="SM00278"/>
    </source>
</evidence>
<reference evidence="5" key="1">
    <citation type="submission" date="2018-02" db="EMBL/GenBank/DDBJ databases">
        <authorList>
            <person name="Hausmann B."/>
        </authorList>
    </citation>
    <scope>NUCLEOTIDE SEQUENCE [LARGE SCALE GENOMIC DNA]</scope>
    <source>
        <strain evidence="5">Peat soil MAG SbF1</strain>
    </source>
</reference>
<dbReference type="InterPro" id="IPR003583">
    <property type="entry name" value="Hlx-hairpin-Hlx_DNA-bd_motif"/>
</dbReference>
<dbReference type="EMBL" id="OMOF01000045">
    <property type="protein sequence ID" value="SPF34644.1"/>
    <property type="molecule type" value="Genomic_DNA"/>
</dbReference>
<protein>
    <submittedName>
        <fullName evidence="4">Competence ComEA helix-hairpin-helix repeat region domain protein</fullName>
    </submittedName>
</protein>
<name>A0A2U3K4N3_9FIRM</name>
<dbReference type="SMART" id="SM00278">
    <property type="entry name" value="HhH1"/>
    <property type="match status" value="2"/>
</dbReference>
<dbReference type="InterPro" id="IPR051675">
    <property type="entry name" value="Endo/Exo/Phosphatase_dom_1"/>
</dbReference>
<feature type="compositionally biased region" description="Low complexity" evidence="1">
    <location>
        <begin position="116"/>
        <end position="131"/>
    </location>
</feature>
<dbReference type="GO" id="GO:0006281">
    <property type="term" value="P:DNA repair"/>
    <property type="evidence" value="ECO:0007669"/>
    <property type="project" value="InterPro"/>
</dbReference>
<dbReference type="GO" id="GO:0015627">
    <property type="term" value="C:type II protein secretion system complex"/>
    <property type="evidence" value="ECO:0007669"/>
    <property type="project" value="TreeGrafter"/>
</dbReference>
<dbReference type="Proteomes" id="UP000238916">
    <property type="component" value="Unassembled WGS sequence"/>
</dbReference>
<feature type="region of interest" description="Disordered" evidence="1">
    <location>
        <begin position="83"/>
        <end position="142"/>
    </location>
</feature>
<keyword evidence="2" id="KW-0472">Membrane</keyword>
<evidence type="ECO:0000313" key="5">
    <source>
        <dbReference type="Proteomes" id="UP000238916"/>
    </source>
</evidence>
<dbReference type="Gene3D" id="1.10.150.280">
    <property type="entry name" value="AF1531-like domain"/>
    <property type="match status" value="1"/>
</dbReference>
<keyword evidence="2" id="KW-1133">Transmembrane helix</keyword>
<evidence type="ECO:0000256" key="2">
    <source>
        <dbReference type="SAM" id="Phobius"/>
    </source>
</evidence>
<dbReference type="AlphaFoldDB" id="A0A2U3K4N3"/>
<keyword evidence="2" id="KW-0812">Transmembrane</keyword>
<feature type="domain" description="Helix-hairpin-helix DNA-binding motif class 1" evidence="3">
    <location>
        <begin position="166"/>
        <end position="185"/>
    </location>
</feature>
<dbReference type="PANTHER" id="PTHR21180:SF32">
    <property type="entry name" value="ENDONUCLEASE_EXONUCLEASE_PHOSPHATASE FAMILY DOMAIN-CONTAINING PROTEIN 1"/>
    <property type="match status" value="1"/>
</dbReference>